<evidence type="ECO:0000313" key="13">
    <source>
        <dbReference type="EMBL" id="CAD7273458.1"/>
    </source>
</evidence>
<name>A0A7R9G8T5_9CRUS</name>
<dbReference type="OrthoDB" id="17346at2759"/>
<dbReference type="EMBL" id="CAJPEX010000133">
    <property type="protein sequence ID" value="CAG0913610.1"/>
    <property type="molecule type" value="Genomic_DNA"/>
</dbReference>
<dbReference type="PANTHER" id="PTHR21422:SF9">
    <property type="entry name" value="RAB3 GTPASE-ACTIVATING PROTEIN CATALYTIC SUBUNIT"/>
    <property type="match status" value="1"/>
</dbReference>
<evidence type="ECO:0000313" key="14">
    <source>
        <dbReference type="Proteomes" id="UP000678499"/>
    </source>
</evidence>
<evidence type="ECO:0000256" key="3">
    <source>
        <dbReference type="ARBA" id="ARBA00004496"/>
    </source>
</evidence>
<evidence type="ECO:0000256" key="9">
    <source>
        <dbReference type="ARBA" id="ARBA00023034"/>
    </source>
</evidence>
<evidence type="ECO:0000256" key="2">
    <source>
        <dbReference type="ARBA" id="ARBA00004240"/>
    </source>
</evidence>
<dbReference type="PANTHER" id="PTHR21422">
    <property type="entry name" value="RAB3 GTPASE-ACTIVATING PROTEIN CATALYTIC SUBUNIT"/>
    <property type="match status" value="1"/>
</dbReference>
<evidence type="ECO:0000256" key="8">
    <source>
        <dbReference type="ARBA" id="ARBA00022824"/>
    </source>
</evidence>
<evidence type="ECO:0000259" key="11">
    <source>
        <dbReference type="Pfam" id="PF13890"/>
    </source>
</evidence>
<dbReference type="InterPro" id="IPR045698">
    <property type="entry name" value="Rab3GAP1_C"/>
</dbReference>
<feature type="domain" description="Rab3GAP catalytic subunit conserved" evidence="11">
    <location>
        <begin position="341"/>
        <end position="526"/>
    </location>
</feature>
<dbReference type="InterPro" id="IPR045700">
    <property type="entry name" value="Rab3GAP1"/>
</dbReference>
<dbReference type="GO" id="GO:0005096">
    <property type="term" value="F:GTPase activator activity"/>
    <property type="evidence" value="ECO:0007669"/>
    <property type="project" value="UniProtKB-KW"/>
</dbReference>
<dbReference type="Pfam" id="PF13890">
    <property type="entry name" value="Rab3-GTPase_cat"/>
    <property type="match status" value="1"/>
</dbReference>
<keyword evidence="6" id="KW-0343">GTPase activation</keyword>
<evidence type="ECO:0000259" key="12">
    <source>
        <dbReference type="Pfam" id="PF19533"/>
    </source>
</evidence>
<organism evidence="13">
    <name type="scientific">Notodromas monacha</name>
    <dbReference type="NCBI Taxonomy" id="399045"/>
    <lineage>
        <taxon>Eukaryota</taxon>
        <taxon>Metazoa</taxon>
        <taxon>Ecdysozoa</taxon>
        <taxon>Arthropoda</taxon>
        <taxon>Crustacea</taxon>
        <taxon>Oligostraca</taxon>
        <taxon>Ostracoda</taxon>
        <taxon>Podocopa</taxon>
        <taxon>Podocopida</taxon>
        <taxon>Cypridocopina</taxon>
        <taxon>Cypridoidea</taxon>
        <taxon>Cyprididae</taxon>
        <taxon>Notodromas</taxon>
    </lineage>
</organism>
<accession>A0A7R9G8T5</accession>
<feature type="compositionally biased region" description="Acidic residues" evidence="10">
    <location>
        <begin position="622"/>
        <end position="651"/>
    </location>
</feature>
<comment type="subcellular location">
    <subcellularLocation>
        <location evidence="3">Cytoplasm</location>
    </subcellularLocation>
    <subcellularLocation>
        <location evidence="2">Endoplasmic reticulum</location>
    </subcellularLocation>
    <subcellularLocation>
        <location evidence="1">Golgi apparatus</location>
        <location evidence="1">cis-Golgi network</location>
    </subcellularLocation>
</comment>
<gene>
    <name evidence="13" type="ORF">NMOB1V02_LOCUS1342</name>
</gene>
<keyword evidence="7" id="KW-0963">Cytoplasm</keyword>
<keyword evidence="9" id="KW-0333">Golgi apparatus</keyword>
<sequence length="814" mass="91816">MLMLAYLEILAFFLGLLNIFNAKLGSMQNSARVRVSIRLNYALTDWVHLFWSQKPPSLEFFLESEDLSLPFGCRDDPISELSLGAVWPSMVEDTVIESEHYSDFDPLYAPEWRVSVQMAEMTSGLMTLYLESLLQSCSDRRAYASFGGAFDRLTEPIPSLSSVLETTGDNFKKSAFFPLGNWNEAILPSDLILKMISMLFDDSESKTVKLRGCKTAPQDSLLWRLALVFSHALASLGGPPGAAQLWHAFIVQLRVCWDNSQLLPGLMLGPPNLAHCLLYQKLQMLNCCIEQRINRTKGLVTKEFETDSSKDMDGEDEFFECEENLNVEEVSAKEEFRHAPWNQPTGRLRKYENFLLLHSDEPLYIPITQEPSPVTEDILEQQAEILLRLGSDATGAEQRAKMQSACLLSDMESFKLIFKCNIILKCKAANPNAALEDFVRWYSPKDWILEPGEPEWSKKGVILLIKLIRWASNLKKKFFLGQLSVRMNIPGNQWQSLWASSKPVPARRQRRLFDETREAEKVFHYLSTLNSDLGSVASLLLSTVLHCAIVKLLDEKKKVKIKIPVVDALLANAINRFVPASRASQVDPVVYEEIINDVRNVEFIMSKAVSLQKKFLEDLGEISEDEGEDPADEGAYDSQASDEDASEDDGINQELVRPESREIIDFVSQLMTGSEVEVSDGPSGRVGCVIKSFFSSAYKNDDDIAGSYDMKPVDEVTKQKFPLPITKEYIFRVQASRPTPYSAPTPQRMYACVSDSEIRIAASFTQDTLWRNSGFWVGEQPPFRPCWSPPELALPISTELALPIYTPAYPEALM</sequence>
<protein>
    <recommendedName>
        <fullName evidence="5">Rab3 GTPase-activating protein catalytic subunit</fullName>
    </recommendedName>
</protein>
<keyword evidence="8" id="KW-0256">Endoplasmic reticulum</keyword>
<dbReference type="InterPro" id="IPR026147">
    <property type="entry name" value="Rab3GAP1_conserved"/>
</dbReference>
<evidence type="ECO:0000256" key="7">
    <source>
        <dbReference type="ARBA" id="ARBA00022490"/>
    </source>
</evidence>
<comment type="similarity">
    <text evidence="4">Belongs to the Rab3-GAP catalytic subunit family.</text>
</comment>
<evidence type="ECO:0000256" key="1">
    <source>
        <dbReference type="ARBA" id="ARBA00004222"/>
    </source>
</evidence>
<dbReference type="Pfam" id="PF19533">
    <property type="entry name" value="Rab3-GAP_cat_C"/>
    <property type="match status" value="1"/>
</dbReference>
<evidence type="ECO:0000256" key="4">
    <source>
        <dbReference type="ARBA" id="ARBA00008856"/>
    </source>
</evidence>
<evidence type="ECO:0000256" key="10">
    <source>
        <dbReference type="SAM" id="MobiDB-lite"/>
    </source>
</evidence>
<evidence type="ECO:0000256" key="6">
    <source>
        <dbReference type="ARBA" id="ARBA00022468"/>
    </source>
</evidence>
<dbReference type="GO" id="GO:0005794">
    <property type="term" value="C:Golgi apparatus"/>
    <property type="evidence" value="ECO:0007669"/>
    <property type="project" value="UniProtKB-SubCell"/>
</dbReference>
<dbReference type="GO" id="GO:0005783">
    <property type="term" value="C:endoplasmic reticulum"/>
    <property type="evidence" value="ECO:0007669"/>
    <property type="project" value="UniProtKB-SubCell"/>
</dbReference>
<feature type="domain" description="Rab3GAP catalytic subunit C-terminal" evidence="12">
    <location>
        <begin position="540"/>
        <end position="768"/>
    </location>
</feature>
<feature type="region of interest" description="Disordered" evidence="10">
    <location>
        <begin position="622"/>
        <end position="654"/>
    </location>
</feature>
<proteinExistence type="inferred from homology"/>
<evidence type="ECO:0000256" key="5">
    <source>
        <dbReference type="ARBA" id="ARBA00015817"/>
    </source>
</evidence>
<reference evidence="13" key="1">
    <citation type="submission" date="2020-11" db="EMBL/GenBank/DDBJ databases">
        <authorList>
            <person name="Tran Van P."/>
        </authorList>
    </citation>
    <scope>NUCLEOTIDE SEQUENCE</scope>
</reference>
<dbReference type="AlphaFoldDB" id="A0A7R9G8T5"/>
<dbReference type="Proteomes" id="UP000678499">
    <property type="component" value="Unassembled WGS sequence"/>
</dbReference>
<dbReference type="EMBL" id="OA882170">
    <property type="protein sequence ID" value="CAD7273458.1"/>
    <property type="molecule type" value="Genomic_DNA"/>
</dbReference>
<keyword evidence="14" id="KW-1185">Reference proteome</keyword>